<dbReference type="STRING" id="337701.SAMN05444398_114106"/>
<evidence type="ECO:0000313" key="1">
    <source>
        <dbReference type="EMBL" id="SHM36018.1"/>
    </source>
</evidence>
<accession>A0A1M7I5V7</accession>
<protein>
    <submittedName>
        <fullName evidence="1">Uncharacterized protein</fullName>
    </submittedName>
</protein>
<dbReference type="AlphaFoldDB" id="A0A1M7I5V7"/>
<gene>
    <name evidence="1" type="ORF">SAMN05444398_114106</name>
</gene>
<dbReference type="EMBL" id="FRBR01000014">
    <property type="protein sequence ID" value="SHM36018.1"/>
    <property type="molecule type" value="Genomic_DNA"/>
</dbReference>
<name>A0A1M7I5V7_9RHOB</name>
<evidence type="ECO:0000313" key="2">
    <source>
        <dbReference type="Proteomes" id="UP000183974"/>
    </source>
</evidence>
<reference evidence="1 2" key="1">
    <citation type="submission" date="2016-11" db="EMBL/GenBank/DDBJ databases">
        <authorList>
            <person name="Jaros S."/>
            <person name="Januszkiewicz K."/>
            <person name="Wedrychowicz H."/>
        </authorList>
    </citation>
    <scope>NUCLEOTIDE SEQUENCE [LARGE SCALE GENOMIC DNA]</scope>
    <source>
        <strain evidence="1 2">DSM 29589</strain>
    </source>
</reference>
<proteinExistence type="predicted"/>
<feature type="non-terminal residue" evidence="1">
    <location>
        <position position="50"/>
    </location>
</feature>
<organism evidence="1 2">
    <name type="scientific">Roseovarius pacificus</name>
    <dbReference type="NCBI Taxonomy" id="337701"/>
    <lineage>
        <taxon>Bacteria</taxon>
        <taxon>Pseudomonadati</taxon>
        <taxon>Pseudomonadota</taxon>
        <taxon>Alphaproteobacteria</taxon>
        <taxon>Rhodobacterales</taxon>
        <taxon>Roseobacteraceae</taxon>
        <taxon>Roseovarius</taxon>
    </lineage>
</organism>
<dbReference type="Proteomes" id="UP000183974">
    <property type="component" value="Unassembled WGS sequence"/>
</dbReference>
<keyword evidence="2" id="KW-1185">Reference proteome</keyword>
<sequence>MYHENLDTARSAVSCAMHARRSLSGDFVFLSQDDSVAFAAEACIDVLRSA</sequence>
<dbReference type="OrthoDB" id="7700886at2"/>